<proteinExistence type="predicted"/>
<reference evidence="1 2" key="1">
    <citation type="submission" date="2024-06" db="EMBL/GenBank/DDBJ databases">
        <title>The Natural Products Discovery Center: Release of the First 8490 Sequenced Strains for Exploring Actinobacteria Biosynthetic Diversity.</title>
        <authorList>
            <person name="Kalkreuter E."/>
            <person name="Kautsar S.A."/>
            <person name="Yang D."/>
            <person name="Bader C.D."/>
            <person name="Teijaro C.N."/>
            <person name="Fluegel L."/>
            <person name="Davis C.M."/>
            <person name="Simpson J.R."/>
            <person name="Lauterbach L."/>
            <person name="Steele A.D."/>
            <person name="Gui C."/>
            <person name="Meng S."/>
            <person name="Li G."/>
            <person name="Viehrig K."/>
            <person name="Ye F."/>
            <person name="Su P."/>
            <person name="Kiefer A.F."/>
            <person name="Nichols A."/>
            <person name="Cepeda A.J."/>
            <person name="Yan W."/>
            <person name="Fan B."/>
            <person name="Jiang Y."/>
            <person name="Adhikari A."/>
            <person name="Zheng C.-J."/>
            <person name="Schuster L."/>
            <person name="Cowan T.M."/>
            <person name="Smanski M.J."/>
            <person name="Chevrette M.G."/>
            <person name="De Carvalho L.P.S."/>
            <person name="Shen B."/>
        </authorList>
    </citation>
    <scope>NUCLEOTIDE SEQUENCE [LARGE SCALE GENOMIC DNA]</scope>
    <source>
        <strain evidence="1 2">NPDC050671</strain>
    </source>
</reference>
<evidence type="ECO:0008006" key="3">
    <source>
        <dbReference type="Google" id="ProtNLM"/>
    </source>
</evidence>
<gene>
    <name evidence="1" type="ORF">AB0H72_34655</name>
</gene>
<keyword evidence="2" id="KW-1185">Reference proteome</keyword>
<evidence type="ECO:0000313" key="2">
    <source>
        <dbReference type="Proteomes" id="UP001551658"/>
    </source>
</evidence>
<name>A0ABV3FJF8_9NOCA</name>
<dbReference type="Proteomes" id="UP001551658">
    <property type="component" value="Unassembled WGS sequence"/>
</dbReference>
<dbReference type="RefSeq" id="WP_357987958.1">
    <property type="nucleotide sequence ID" value="NZ_JBFAIH010000038.1"/>
</dbReference>
<comment type="caution">
    <text evidence="1">The sequence shown here is derived from an EMBL/GenBank/DDBJ whole genome shotgun (WGS) entry which is preliminary data.</text>
</comment>
<dbReference type="EMBL" id="JBFAIH010000038">
    <property type="protein sequence ID" value="MEV0367839.1"/>
    <property type="molecule type" value="Genomic_DNA"/>
</dbReference>
<accession>A0ABV3FJF8</accession>
<sequence>MAVPSSANGRPIDLADIDLTTIAAVLAGAPASVRLEQGEVEHLGIGFELIAPVAAGPVIDIYVEDPVGRTGHLSVSFDGAPLEVLAS</sequence>
<organism evidence="1 2">
    <name type="scientific">Nocardia fusca</name>
    <dbReference type="NCBI Taxonomy" id="941183"/>
    <lineage>
        <taxon>Bacteria</taxon>
        <taxon>Bacillati</taxon>
        <taxon>Actinomycetota</taxon>
        <taxon>Actinomycetes</taxon>
        <taxon>Mycobacteriales</taxon>
        <taxon>Nocardiaceae</taxon>
        <taxon>Nocardia</taxon>
    </lineage>
</organism>
<protein>
    <recommendedName>
        <fullName evidence="3">Fe-S cluster assembly iron-binding protein IscA</fullName>
    </recommendedName>
</protein>
<evidence type="ECO:0000313" key="1">
    <source>
        <dbReference type="EMBL" id="MEV0367839.1"/>
    </source>
</evidence>